<dbReference type="AlphaFoldDB" id="A0A080YVN3"/>
<proteinExistence type="predicted"/>
<dbReference type="PANTHER" id="PTHR47169">
    <property type="entry name" value="OS01G0541250 PROTEIN"/>
    <property type="match status" value="1"/>
</dbReference>
<evidence type="ECO:0000313" key="2">
    <source>
        <dbReference type="Proteomes" id="UP000028582"/>
    </source>
</evidence>
<sequence length="280" mass="32036">MSERVAAVVTSRASQRGRKMMDRAEIRKRIYQTRVADRNNYRTVDEGAGLTPYMIRQLQREGYLRRALTQTPPVYAPTYDTVHVNEKWYYVKKIGQKVYLLTGQDGTPSRPRGNWDGKIGTWPVVEKYVTQRRSDNSDAGVEELRPTSMTREFYRRMQLEDVIPAIKAKWEWAKDEGAGRSSCKSNLEMAFASTTTTTLNKTFLCVQLIMQNITRHNGGNAFRLSHIQKDKLLRAGVLPDPLSCDPVLYRATLVKVVSQRAKTCAPPPSSDFDAFWFSSR</sequence>
<organism evidence="1 2">
    <name type="scientific">Phytophthora nicotianae P1976</name>
    <dbReference type="NCBI Taxonomy" id="1317066"/>
    <lineage>
        <taxon>Eukaryota</taxon>
        <taxon>Sar</taxon>
        <taxon>Stramenopiles</taxon>
        <taxon>Oomycota</taxon>
        <taxon>Peronosporomycetes</taxon>
        <taxon>Peronosporales</taxon>
        <taxon>Peronosporaceae</taxon>
        <taxon>Phytophthora</taxon>
    </lineage>
</organism>
<comment type="caution">
    <text evidence="1">The sequence shown here is derived from an EMBL/GenBank/DDBJ whole genome shotgun (WGS) entry which is preliminary data.</text>
</comment>
<evidence type="ECO:0000313" key="1">
    <source>
        <dbReference type="EMBL" id="ETO58444.1"/>
    </source>
</evidence>
<reference evidence="1 2" key="1">
    <citation type="submission" date="2013-11" db="EMBL/GenBank/DDBJ databases">
        <title>The Genome Sequence of Phytophthora parasitica P1976.</title>
        <authorList>
            <consortium name="The Broad Institute Genomics Platform"/>
            <person name="Russ C."/>
            <person name="Tyler B."/>
            <person name="Panabieres F."/>
            <person name="Shan W."/>
            <person name="Tripathy S."/>
            <person name="Grunwald N."/>
            <person name="Machado M."/>
            <person name="Johnson C.S."/>
            <person name="Walker B."/>
            <person name="Young S."/>
            <person name="Zeng Q."/>
            <person name="Gargeya S."/>
            <person name="Fitzgerald M."/>
            <person name="Haas B."/>
            <person name="Abouelleil A."/>
            <person name="Allen A.W."/>
            <person name="Alvarado L."/>
            <person name="Arachchi H.M."/>
            <person name="Berlin A.M."/>
            <person name="Chapman S.B."/>
            <person name="Gainer-Dewar J."/>
            <person name="Goldberg J."/>
            <person name="Griggs A."/>
            <person name="Gujja S."/>
            <person name="Hansen M."/>
            <person name="Howarth C."/>
            <person name="Imamovic A."/>
            <person name="Ireland A."/>
            <person name="Larimer J."/>
            <person name="McCowan C."/>
            <person name="Murphy C."/>
            <person name="Pearson M."/>
            <person name="Poon T.W."/>
            <person name="Priest M."/>
            <person name="Roberts A."/>
            <person name="Saif S."/>
            <person name="Shea T."/>
            <person name="Sisk P."/>
            <person name="Sykes S."/>
            <person name="Wortman J."/>
            <person name="Nusbaum C."/>
            <person name="Birren B."/>
        </authorList>
    </citation>
    <scope>NUCLEOTIDE SEQUENCE [LARGE SCALE GENOMIC DNA]</scope>
    <source>
        <strain evidence="1 2">P1976</strain>
    </source>
</reference>
<dbReference type="Proteomes" id="UP000028582">
    <property type="component" value="Unassembled WGS sequence"/>
</dbReference>
<gene>
    <name evidence="1" type="ORF">F444_23178</name>
</gene>
<dbReference type="EMBL" id="ANJA01005204">
    <property type="protein sequence ID" value="ETO58444.1"/>
    <property type="molecule type" value="Genomic_DNA"/>
</dbReference>
<name>A0A080YVN3_PHYNI</name>
<protein>
    <submittedName>
        <fullName evidence="1">Uncharacterized protein</fullName>
    </submittedName>
</protein>
<accession>A0A080YVN3</accession>